<dbReference type="Proteomes" id="UP001565236">
    <property type="component" value="Unassembled WGS sequence"/>
</dbReference>
<evidence type="ECO:0000256" key="2">
    <source>
        <dbReference type="ARBA" id="ARBA00005790"/>
    </source>
</evidence>
<evidence type="ECO:0000313" key="7">
    <source>
        <dbReference type="EMBL" id="MEY8661399.1"/>
    </source>
</evidence>
<dbReference type="Pfam" id="PF00625">
    <property type="entry name" value="Guanylate_kin"/>
    <property type="match status" value="1"/>
</dbReference>
<organism evidence="7 8">
    <name type="scientific">Ligilactobacillus faecis</name>
    <dbReference type="NCBI Taxonomy" id="762833"/>
    <lineage>
        <taxon>Bacteria</taxon>
        <taxon>Bacillati</taxon>
        <taxon>Bacillota</taxon>
        <taxon>Bacilli</taxon>
        <taxon>Lactobacillales</taxon>
        <taxon>Lactobacillaceae</taxon>
        <taxon>Ligilactobacillus</taxon>
    </lineage>
</organism>
<evidence type="ECO:0000256" key="1">
    <source>
        <dbReference type="ARBA" id="ARBA00003531"/>
    </source>
</evidence>
<reference evidence="7 8" key="1">
    <citation type="submission" date="2024-03" db="EMBL/GenBank/DDBJ databases">
        <title>Mouse gut bacterial collection (mGBC) of GemPharmatech.</title>
        <authorList>
            <person name="He Y."/>
            <person name="Dong L."/>
            <person name="Wu D."/>
            <person name="Gao X."/>
            <person name="Lin Z."/>
        </authorList>
    </citation>
    <scope>NUCLEOTIDE SEQUENCE [LARGE SCALE GENOMIC DNA]</scope>
    <source>
        <strain evidence="7 8">15-30</strain>
    </source>
</reference>
<evidence type="ECO:0000313" key="8">
    <source>
        <dbReference type="Proteomes" id="UP001565236"/>
    </source>
</evidence>
<proteinExistence type="inferred from homology"/>
<dbReference type="GO" id="GO:0016301">
    <property type="term" value="F:kinase activity"/>
    <property type="evidence" value="ECO:0007669"/>
    <property type="project" value="UniProtKB-KW"/>
</dbReference>
<dbReference type="Gene3D" id="3.40.50.300">
    <property type="entry name" value="P-loop containing nucleotide triphosphate hydrolases"/>
    <property type="match status" value="1"/>
</dbReference>
<keyword evidence="4 7" id="KW-0418">Kinase</keyword>
<keyword evidence="3" id="KW-0808">Transferase</keyword>
<dbReference type="PANTHER" id="PTHR23117">
    <property type="entry name" value="GUANYLATE KINASE-RELATED"/>
    <property type="match status" value="1"/>
</dbReference>
<feature type="domain" description="Guanylate kinase-like" evidence="6">
    <location>
        <begin position="6"/>
        <end position="184"/>
    </location>
</feature>
<dbReference type="InterPro" id="IPR008145">
    <property type="entry name" value="GK/Ca_channel_bsu"/>
</dbReference>
<accession>A0ABV4DMC4</accession>
<dbReference type="InterPro" id="IPR008144">
    <property type="entry name" value="Guanylate_kin-like_dom"/>
</dbReference>
<dbReference type="PROSITE" id="PS50052">
    <property type="entry name" value="GUANYLATE_KINASE_2"/>
    <property type="match status" value="1"/>
</dbReference>
<dbReference type="PANTHER" id="PTHR23117:SF13">
    <property type="entry name" value="GUANYLATE KINASE"/>
    <property type="match status" value="1"/>
</dbReference>
<keyword evidence="8" id="KW-1185">Reference proteome</keyword>
<comment type="function">
    <text evidence="1">Essential for recycling GMP and indirectly, cGMP.</text>
</comment>
<evidence type="ECO:0000256" key="5">
    <source>
        <dbReference type="ARBA" id="ARBA00048594"/>
    </source>
</evidence>
<evidence type="ECO:0000256" key="3">
    <source>
        <dbReference type="ARBA" id="ARBA00022679"/>
    </source>
</evidence>
<comment type="catalytic activity">
    <reaction evidence="5">
        <text>GMP + ATP = GDP + ADP</text>
        <dbReference type="Rhea" id="RHEA:20780"/>
        <dbReference type="ChEBI" id="CHEBI:30616"/>
        <dbReference type="ChEBI" id="CHEBI:58115"/>
        <dbReference type="ChEBI" id="CHEBI:58189"/>
        <dbReference type="ChEBI" id="CHEBI:456216"/>
        <dbReference type="EC" id="2.7.4.8"/>
    </reaction>
</comment>
<comment type="caution">
    <text evidence="7">The sequence shown here is derived from an EMBL/GenBank/DDBJ whole genome shotgun (WGS) entry which is preliminary data.</text>
</comment>
<dbReference type="InterPro" id="IPR027417">
    <property type="entry name" value="P-loop_NTPase"/>
</dbReference>
<dbReference type="EMBL" id="JBCLUF010000001">
    <property type="protein sequence ID" value="MEY8661399.1"/>
    <property type="molecule type" value="Genomic_DNA"/>
</dbReference>
<protein>
    <submittedName>
        <fullName evidence="7">Guanylate kinase</fullName>
    </submittedName>
</protein>
<sequence>MVQKQQKLVILCGAPGSGKTTVQDFLVQSGFTKVITHTTRKRRATEQDGHDYYFETATSFKSKHYLETVVYDGQAYGSSFEGLKKDLLPTGKAVIVLDTQGVKAYLEKLPAELLTVIFLKVPSKKLQKERLIARGDNLASIKQRLASKEAKRDEKLSPELESVAHVLVNQELAKTLAQVKRIVTDTPG</sequence>
<dbReference type="SUPFAM" id="SSF52540">
    <property type="entry name" value="P-loop containing nucleoside triphosphate hydrolases"/>
    <property type="match status" value="1"/>
</dbReference>
<comment type="similarity">
    <text evidence="2">Belongs to the guanylate kinase family.</text>
</comment>
<gene>
    <name evidence="7" type="ORF">AALT52_00615</name>
</gene>
<dbReference type="SMART" id="SM00072">
    <property type="entry name" value="GuKc"/>
    <property type="match status" value="1"/>
</dbReference>
<name>A0ABV4DMC4_9LACO</name>
<evidence type="ECO:0000259" key="6">
    <source>
        <dbReference type="PROSITE" id="PS50052"/>
    </source>
</evidence>
<dbReference type="RefSeq" id="WP_369939905.1">
    <property type="nucleotide sequence ID" value="NZ_JBCLUF010000001.1"/>
</dbReference>
<evidence type="ECO:0000256" key="4">
    <source>
        <dbReference type="ARBA" id="ARBA00022777"/>
    </source>
</evidence>